<organism evidence="1">
    <name type="scientific">Tanacetum cinerariifolium</name>
    <name type="common">Dalmatian daisy</name>
    <name type="synonym">Chrysanthemum cinerariifolium</name>
    <dbReference type="NCBI Taxonomy" id="118510"/>
    <lineage>
        <taxon>Eukaryota</taxon>
        <taxon>Viridiplantae</taxon>
        <taxon>Streptophyta</taxon>
        <taxon>Embryophyta</taxon>
        <taxon>Tracheophyta</taxon>
        <taxon>Spermatophyta</taxon>
        <taxon>Magnoliopsida</taxon>
        <taxon>eudicotyledons</taxon>
        <taxon>Gunneridae</taxon>
        <taxon>Pentapetalae</taxon>
        <taxon>asterids</taxon>
        <taxon>campanulids</taxon>
        <taxon>Asterales</taxon>
        <taxon>Asteraceae</taxon>
        <taxon>Asteroideae</taxon>
        <taxon>Anthemideae</taxon>
        <taxon>Anthemidinae</taxon>
        <taxon>Tanacetum</taxon>
    </lineage>
</organism>
<evidence type="ECO:0000313" key="1">
    <source>
        <dbReference type="EMBL" id="GFD01456.1"/>
    </source>
</evidence>
<gene>
    <name evidence="1" type="ORF">Tci_873425</name>
</gene>
<sequence>MEGSIKGVHDIKSCVPEIEAMKPYMTVTAPMFGVIYDNANLEKRFMAMDEVMKFLTGTLEGLAQEFDRG</sequence>
<comment type="caution">
    <text evidence="1">The sequence shown here is derived from an EMBL/GenBank/DDBJ whole genome shotgun (WGS) entry which is preliminary data.</text>
</comment>
<dbReference type="AlphaFoldDB" id="A0A699SXS3"/>
<name>A0A699SXS3_TANCI</name>
<dbReference type="EMBL" id="BKCJ011191475">
    <property type="protein sequence ID" value="GFD01456.1"/>
    <property type="molecule type" value="Genomic_DNA"/>
</dbReference>
<reference evidence="1" key="1">
    <citation type="journal article" date="2019" name="Sci. Rep.">
        <title>Draft genome of Tanacetum cinerariifolium, the natural source of mosquito coil.</title>
        <authorList>
            <person name="Yamashiro T."/>
            <person name="Shiraishi A."/>
            <person name="Satake H."/>
            <person name="Nakayama K."/>
        </authorList>
    </citation>
    <scope>NUCLEOTIDE SEQUENCE</scope>
</reference>
<protein>
    <submittedName>
        <fullName evidence="1">Uncharacterized protein</fullName>
    </submittedName>
</protein>
<accession>A0A699SXS3</accession>
<proteinExistence type="predicted"/>